<dbReference type="AlphaFoldDB" id="A0A427AJ58"/>
<dbReference type="Proteomes" id="UP000287651">
    <property type="component" value="Unassembled WGS sequence"/>
</dbReference>
<dbReference type="InterPro" id="IPR044830">
    <property type="entry name" value="HD-Zip_III"/>
</dbReference>
<sequence>MQQRQATTLPLSAPSAEHRKQEKGVTVAANIRERERGKKKKSTRSGAQKSKVPFGIRTESPDKCYPAASSAVDAVAGPFAVRETSPGKLVLGDSPALECGRAGRRGRRGVAAGGDPVRWRRLDFLGRFKGGEMAMVVSGKGQQAAAAGMDAGKYVRYTPEQVEALERVYTECPKPSSLRRKQLIRECPILSNIEPKQIKVWFQNRRHFSYSLLAIAEETLAEFLSKATGTAVDWVQMVGMKVADILKDRSSWYRDCRCLDVLTVIPTGNGGNIELIYMQVCSHLLSLLSVGILQTLHGVYLRFLDLFNKCNSFPPAYVIQNVPPAILVQFLREHRSEWADCGVDAYSAASLTANPYAVPAVRPSGGFLGSQVILPLAHTVEHEEDSPAATRTLDLASTLEIGSGVTARAVNETASSTYNLRSVLTIAFQFTYENHLRDSVAEMARQYVRSVVASVQRVAMAIAPSRPGSQIGVKHPPGSPEAHTLARWISGSYR</sequence>
<protein>
    <recommendedName>
        <fullName evidence="5">Homeobox domain-containing protein</fullName>
    </recommendedName>
</protein>
<feature type="compositionally biased region" description="Polar residues" evidence="4">
    <location>
        <begin position="1"/>
        <end position="10"/>
    </location>
</feature>
<proteinExistence type="predicted"/>
<evidence type="ECO:0000256" key="2">
    <source>
        <dbReference type="PROSITE-ProRule" id="PRU00108"/>
    </source>
</evidence>
<dbReference type="SMART" id="SM00389">
    <property type="entry name" value="HOX"/>
    <property type="match status" value="1"/>
</dbReference>
<comment type="caution">
    <text evidence="6">The sequence shown here is derived from an EMBL/GenBank/DDBJ whole genome shotgun (WGS) entry which is preliminary data.</text>
</comment>
<evidence type="ECO:0000259" key="5">
    <source>
        <dbReference type="PROSITE" id="PS50071"/>
    </source>
</evidence>
<feature type="region of interest" description="Disordered" evidence="4">
    <location>
        <begin position="1"/>
        <end position="58"/>
    </location>
</feature>
<dbReference type="Pfam" id="PF00046">
    <property type="entry name" value="Homeodomain"/>
    <property type="match status" value="1"/>
</dbReference>
<evidence type="ECO:0000256" key="3">
    <source>
        <dbReference type="RuleBase" id="RU000682"/>
    </source>
</evidence>
<reference evidence="6 7" key="1">
    <citation type="journal article" date="2014" name="Agronomy (Basel)">
        <title>A Draft Genome Sequence for Ensete ventricosum, the Drought-Tolerant Tree Against Hunger.</title>
        <authorList>
            <person name="Harrison J."/>
            <person name="Moore K.A."/>
            <person name="Paszkiewicz K."/>
            <person name="Jones T."/>
            <person name="Grant M."/>
            <person name="Ambacheew D."/>
            <person name="Muzemil S."/>
            <person name="Studholme D.J."/>
        </authorList>
    </citation>
    <scope>NUCLEOTIDE SEQUENCE [LARGE SCALE GENOMIC DNA]</scope>
</reference>
<dbReference type="GO" id="GO:0003677">
    <property type="term" value="F:DNA binding"/>
    <property type="evidence" value="ECO:0007669"/>
    <property type="project" value="UniProtKB-UniRule"/>
</dbReference>
<dbReference type="SUPFAM" id="SSF46689">
    <property type="entry name" value="Homeodomain-like"/>
    <property type="match status" value="1"/>
</dbReference>
<dbReference type="GO" id="GO:0005634">
    <property type="term" value="C:nucleus"/>
    <property type="evidence" value="ECO:0007669"/>
    <property type="project" value="UniProtKB-SubCell"/>
</dbReference>
<evidence type="ECO:0000256" key="1">
    <source>
        <dbReference type="ARBA" id="ARBA00004123"/>
    </source>
</evidence>
<evidence type="ECO:0000256" key="4">
    <source>
        <dbReference type="SAM" id="MobiDB-lite"/>
    </source>
</evidence>
<dbReference type="InterPro" id="IPR001356">
    <property type="entry name" value="HD"/>
</dbReference>
<dbReference type="InterPro" id="IPR009057">
    <property type="entry name" value="Homeodomain-like_sf"/>
</dbReference>
<name>A0A427AJ58_ENSVE</name>
<keyword evidence="2 3" id="KW-0371">Homeobox</keyword>
<dbReference type="PANTHER" id="PTHR45950:SF7">
    <property type="entry name" value="HOMEOBOX-LEUCINE ZIPPER PROTEIN ATHB-14"/>
    <property type="match status" value="1"/>
</dbReference>
<comment type="subcellular location">
    <subcellularLocation>
        <location evidence="1 2 3">Nucleus</location>
    </subcellularLocation>
</comment>
<evidence type="ECO:0000313" key="6">
    <source>
        <dbReference type="EMBL" id="RRT76307.1"/>
    </source>
</evidence>
<feature type="DNA-binding region" description="Homeobox" evidence="2">
    <location>
        <begin position="150"/>
        <end position="207"/>
    </location>
</feature>
<accession>A0A427AJ58</accession>
<feature type="domain" description="Homeobox" evidence="5">
    <location>
        <begin position="148"/>
        <end position="206"/>
    </location>
</feature>
<dbReference type="CDD" id="cd00086">
    <property type="entry name" value="homeodomain"/>
    <property type="match status" value="1"/>
</dbReference>
<keyword evidence="2 3" id="KW-0539">Nucleus</keyword>
<gene>
    <name evidence="6" type="ORF">B296_00029334</name>
</gene>
<dbReference type="PANTHER" id="PTHR45950">
    <property type="entry name" value="HOMEOBOX-LEUCINE ZIPPER PROTEIN ATHB-14"/>
    <property type="match status" value="1"/>
</dbReference>
<dbReference type="EMBL" id="AMZH03002229">
    <property type="protein sequence ID" value="RRT76307.1"/>
    <property type="molecule type" value="Genomic_DNA"/>
</dbReference>
<keyword evidence="2 3" id="KW-0238">DNA-binding</keyword>
<dbReference type="PROSITE" id="PS50071">
    <property type="entry name" value="HOMEOBOX_2"/>
    <property type="match status" value="1"/>
</dbReference>
<dbReference type="Gene3D" id="1.10.10.60">
    <property type="entry name" value="Homeodomain-like"/>
    <property type="match status" value="1"/>
</dbReference>
<dbReference type="GO" id="GO:0003700">
    <property type="term" value="F:DNA-binding transcription factor activity"/>
    <property type="evidence" value="ECO:0007669"/>
    <property type="project" value="InterPro"/>
</dbReference>
<organism evidence="6 7">
    <name type="scientific">Ensete ventricosum</name>
    <name type="common">Abyssinian banana</name>
    <name type="synonym">Musa ensete</name>
    <dbReference type="NCBI Taxonomy" id="4639"/>
    <lineage>
        <taxon>Eukaryota</taxon>
        <taxon>Viridiplantae</taxon>
        <taxon>Streptophyta</taxon>
        <taxon>Embryophyta</taxon>
        <taxon>Tracheophyta</taxon>
        <taxon>Spermatophyta</taxon>
        <taxon>Magnoliopsida</taxon>
        <taxon>Liliopsida</taxon>
        <taxon>Zingiberales</taxon>
        <taxon>Musaceae</taxon>
        <taxon>Ensete</taxon>
    </lineage>
</organism>
<evidence type="ECO:0000313" key="7">
    <source>
        <dbReference type="Proteomes" id="UP000287651"/>
    </source>
</evidence>